<gene>
    <name evidence="3" type="ORF">AAC691_22135</name>
</gene>
<feature type="region of interest" description="Disordered" evidence="2">
    <location>
        <begin position="137"/>
        <end position="159"/>
    </location>
</feature>
<keyword evidence="4" id="KW-1185">Reference proteome</keyword>
<protein>
    <submittedName>
        <fullName evidence="3">MucR family transcriptional regulator</fullName>
    </submittedName>
</protein>
<evidence type="ECO:0000313" key="3">
    <source>
        <dbReference type="EMBL" id="XAE42891.1"/>
    </source>
</evidence>
<feature type="compositionally biased region" description="Low complexity" evidence="2">
    <location>
        <begin position="137"/>
        <end position="148"/>
    </location>
</feature>
<evidence type="ECO:0000313" key="4">
    <source>
        <dbReference type="Proteomes" id="UP001449795"/>
    </source>
</evidence>
<name>A0ABZ3D521_9PROT</name>
<sequence length="159" mass="17480">MSDIEQDASLLELTAQIVSAHLSNNSVMADGVPDLIRQVYQALTSLGQAAPEPEKLQPAVPIKRSVFPDYVICLEDGKKLKMLKRHLQSAYGMTPEQYRERWGLPADYPMVAPNYAERRSTLAREIGLGRKITATTEEAVAPEAAAPKPARRGRKPAAL</sequence>
<dbReference type="InterPro" id="IPR041920">
    <property type="entry name" value="ROS/MUCR_sf"/>
</dbReference>
<dbReference type="Proteomes" id="UP001449795">
    <property type="component" value="Chromosome"/>
</dbReference>
<dbReference type="EMBL" id="CP152276">
    <property type="protein sequence ID" value="XAE42891.1"/>
    <property type="molecule type" value="Genomic_DNA"/>
</dbReference>
<evidence type="ECO:0000256" key="2">
    <source>
        <dbReference type="SAM" id="MobiDB-lite"/>
    </source>
</evidence>
<organism evidence="3 4">
    <name type="scientific">Nguyenibacter vanlangensis</name>
    <dbReference type="NCBI Taxonomy" id="1216886"/>
    <lineage>
        <taxon>Bacteria</taxon>
        <taxon>Pseudomonadati</taxon>
        <taxon>Pseudomonadota</taxon>
        <taxon>Alphaproteobacteria</taxon>
        <taxon>Acetobacterales</taxon>
        <taxon>Acetobacteraceae</taxon>
        <taxon>Nguyenibacter</taxon>
    </lineage>
</organism>
<dbReference type="InterPro" id="IPR008807">
    <property type="entry name" value="ROS_MUCR"/>
</dbReference>
<dbReference type="Pfam" id="PF05443">
    <property type="entry name" value="ROS_MUCR"/>
    <property type="match status" value="1"/>
</dbReference>
<proteinExistence type="inferred from homology"/>
<dbReference type="Gene3D" id="1.10.10.1550">
    <property type="entry name" value="ROS/MUCR transcriptional regulator protein"/>
    <property type="match status" value="1"/>
</dbReference>
<evidence type="ECO:0000256" key="1">
    <source>
        <dbReference type="ARBA" id="ARBA00007031"/>
    </source>
</evidence>
<comment type="similarity">
    <text evidence="1">Belongs to the ros/MucR family.</text>
</comment>
<dbReference type="RefSeq" id="WP_342628511.1">
    <property type="nucleotide sequence ID" value="NZ_CP152276.1"/>
</dbReference>
<reference evidence="3 4" key="1">
    <citation type="submission" date="2024-04" db="EMBL/GenBank/DDBJ databases">
        <title>Complete genome sequence of Nguyenibacter vanlangesis HBCM-1154, a strain capable of nitrogen fixation, IAA production, and phosphorus solubilization isolated from sugarcane soil.</title>
        <authorList>
            <person name="MY HANH P."/>
        </authorList>
    </citation>
    <scope>NUCLEOTIDE SEQUENCE [LARGE SCALE GENOMIC DNA]</scope>
    <source>
        <strain evidence="3 4">HBCM 1154</strain>
    </source>
</reference>
<accession>A0ABZ3D521</accession>
<feature type="compositionally biased region" description="Basic residues" evidence="2">
    <location>
        <begin position="149"/>
        <end position="159"/>
    </location>
</feature>